<name>A0A9Q1CEF7_HOLLE</name>
<keyword evidence="3" id="KW-0539">Nucleus</keyword>
<dbReference type="GO" id="GO:0071013">
    <property type="term" value="C:catalytic step 2 spliceosome"/>
    <property type="evidence" value="ECO:0007669"/>
    <property type="project" value="TreeGrafter"/>
</dbReference>
<comment type="similarity">
    <text evidence="2">Belongs to the ESS2 family.</text>
</comment>
<evidence type="ECO:0000256" key="4">
    <source>
        <dbReference type="SAM" id="MobiDB-lite"/>
    </source>
</evidence>
<dbReference type="Proteomes" id="UP001152320">
    <property type="component" value="Chromosome 4"/>
</dbReference>
<dbReference type="AlphaFoldDB" id="A0A9Q1CEF7"/>
<comment type="caution">
    <text evidence="5">The sequence shown here is derived from an EMBL/GenBank/DDBJ whole genome shotgun (WGS) entry which is preliminary data.</text>
</comment>
<dbReference type="EMBL" id="JAIZAY010000004">
    <property type="protein sequence ID" value="KAJ8043953.1"/>
    <property type="molecule type" value="Genomic_DNA"/>
</dbReference>
<gene>
    <name evidence="5" type="ORF">HOLleu_11281</name>
</gene>
<organism evidence="5 6">
    <name type="scientific">Holothuria leucospilota</name>
    <name type="common">Black long sea cucumber</name>
    <name type="synonym">Mertensiothuria leucospilota</name>
    <dbReference type="NCBI Taxonomy" id="206669"/>
    <lineage>
        <taxon>Eukaryota</taxon>
        <taxon>Metazoa</taxon>
        <taxon>Echinodermata</taxon>
        <taxon>Eleutherozoa</taxon>
        <taxon>Echinozoa</taxon>
        <taxon>Holothuroidea</taxon>
        <taxon>Aspidochirotacea</taxon>
        <taxon>Aspidochirotida</taxon>
        <taxon>Holothuriidae</taxon>
        <taxon>Holothuria</taxon>
    </lineage>
</organism>
<dbReference type="PANTHER" id="PTHR12940:SF0">
    <property type="entry name" value="SPLICING FACTOR ESS-2 HOMOLOG"/>
    <property type="match status" value="1"/>
</dbReference>
<keyword evidence="6" id="KW-1185">Reference proteome</keyword>
<dbReference type="OrthoDB" id="19679at2759"/>
<feature type="compositionally biased region" description="Polar residues" evidence="4">
    <location>
        <begin position="84"/>
        <end position="107"/>
    </location>
</feature>
<feature type="region of interest" description="Disordered" evidence="4">
    <location>
        <begin position="83"/>
        <end position="168"/>
    </location>
</feature>
<evidence type="ECO:0000256" key="1">
    <source>
        <dbReference type="ARBA" id="ARBA00004123"/>
    </source>
</evidence>
<protein>
    <submittedName>
        <fullName evidence="5">Splicing factor ESS-2-like</fullName>
    </submittedName>
</protein>
<evidence type="ECO:0000256" key="2">
    <source>
        <dbReference type="ARBA" id="ARBA00009072"/>
    </source>
</evidence>
<reference evidence="5" key="1">
    <citation type="submission" date="2021-10" db="EMBL/GenBank/DDBJ databases">
        <title>Tropical sea cucumber genome reveals ecological adaptation and Cuvierian tubules defense mechanism.</title>
        <authorList>
            <person name="Chen T."/>
        </authorList>
    </citation>
    <scope>NUCLEOTIDE SEQUENCE</scope>
    <source>
        <strain evidence="5">Nanhai2018</strain>
        <tissue evidence="5">Muscle</tissue>
    </source>
</reference>
<feature type="region of interest" description="Disordered" evidence="4">
    <location>
        <begin position="385"/>
        <end position="504"/>
    </location>
</feature>
<dbReference type="PANTHER" id="PTHR12940">
    <property type="entry name" value="ES-2 PROTEIN - RELATED"/>
    <property type="match status" value="1"/>
</dbReference>
<proteinExistence type="inferred from homology"/>
<evidence type="ECO:0000313" key="5">
    <source>
        <dbReference type="EMBL" id="KAJ8043953.1"/>
    </source>
</evidence>
<accession>A0A9Q1CEF7</accession>
<comment type="subcellular location">
    <subcellularLocation>
        <location evidence="1">Nucleus</location>
    </subcellularLocation>
</comment>
<sequence length="504" mass="56356">MEVARVGEKALAALEENKELAVPPRQKRTKKVLDEEKYVEDLEKIIQRDFFPDLPKLKAQKEYLEAKQKNDLVKMRELALKFATTEQQSNTSTPGQASEVATPSTFETPDLHSQPASPHKSSQRKDGGDDDEEETFNPEPGRSSKQEKSDTSLSLDKYLSKHTSEDNASFVEIMETARQKSRQKHAWLYEAVEKQAIEQEEKLQLKGPETLAIKGPSDSKVKTWTYTPKNMLMYVPDGIEYNATEKMDEVKKEREIKHSNTRFDGTPFAVGTHKNTMANAVAQQASKQQGKIGPDGRELVVNQGPSVNGYGFVATPSPAPGVNESPLMTWGEIESTPFRIESGNTPRASPGPQFKMPAVPRRDRLGLSLVEQASKQHRAKKEAALKRVTQNLSSPSPKRFGSARSMERLHSLSPAAQRLVNKSMSRVRTDKSLRASYTPSPRSLPGDKTPILRTTPGRTPDKTPKKTPRQTPKTTPKRTESVSLTDNLLDLPRRNTRPKASDFF</sequence>
<evidence type="ECO:0000256" key="3">
    <source>
        <dbReference type="ARBA" id="ARBA00023242"/>
    </source>
</evidence>
<dbReference type="Pfam" id="PF09751">
    <property type="entry name" value="Es2"/>
    <property type="match status" value="1"/>
</dbReference>
<dbReference type="InterPro" id="IPR019148">
    <property type="entry name" value="Nuclear_protein_DGCR14_ESS-2"/>
</dbReference>
<evidence type="ECO:0000313" key="6">
    <source>
        <dbReference type="Proteomes" id="UP001152320"/>
    </source>
</evidence>